<evidence type="ECO:0000259" key="1">
    <source>
        <dbReference type="PROSITE" id="PS50013"/>
    </source>
</evidence>
<dbReference type="SMART" id="SM00298">
    <property type="entry name" value="CHROMO"/>
    <property type="match status" value="1"/>
</dbReference>
<dbReference type="PROSITE" id="PS50013">
    <property type="entry name" value="CHROMO_2"/>
    <property type="match status" value="1"/>
</dbReference>
<dbReference type="Proteomes" id="UP001212841">
    <property type="component" value="Unassembled WGS sequence"/>
</dbReference>
<proteinExistence type="predicted"/>
<dbReference type="InterPro" id="IPR016197">
    <property type="entry name" value="Chromo-like_dom_sf"/>
</dbReference>
<dbReference type="InterPro" id="IPR000953">
    <property type="entry name" value="Chromo/chromo_shadow_dom"/>
</dbReference>
<organism evidence="2 3">
    <name type="scientific">Rhizophlyctis rosea</name>
    <dbReference type="NCBI Taxonomy" id="64517"/>
    <lineage>
        <taxon>Eukaryota</taxon>
        <taxon>Fungi</taxon>
        <taxon>Fungi incertae sedis</taxon>
        <taxon>Chytridiomycota</taxon>
        <taxon>Chytridiomycota incertae sedis</taxon>
        <taxon>Chytridiomycetes</taxon>
        <taxon>Rhizophlyctidales</taxon>
        <taxon>Rhizophlyctidaceae</taxon>
        <taxon>Rhizophlyctis</taxon>
    </lineage>
</organism>
<dbReference type="Gene3D" id="2.40.50.40">
    <property type="match status" value="1"/>
</dbReference>
<dbReference type="AlphaFoldDB" id="A0AAD5SG80"/>
<feature type="domain" description="Chromo" evidence="1">
    <location>
        <begin position="181"/>
        <end position="235"/>
    </location>
</feature>
<dbReference type="EMBL" id="JADGJD010000283">
    <property type="protein sequence ID" value="KAJ3052575.1"/>
    <property type="molecule type" value="Genomic_DNA"/>
</dbReference>
<evidence type="ECO:0000313" key="2">
    <source>
        <dbReference type="EMBL" id="KAJ3052575.1"/>
    </source>
</evidence>
<name>A0AAD5SG80_9FUNG</name>
<keyword evidence="3" id="KW-1185">Reference proteome</keyword>
<comment type="caution">
    <text evidence="2">The sequence shown here is derived from an EMBL/GenBank/DDBJ whole genome shotgun (WGS) entry which is preliminary data.</text>
</comment>
<evidence type="ECO:0000313" key="3">
    <source>
        <dbReference type="Proteomes" id="UP001212841"/>
    </source>
</evidence>
<protein>
    <recommendedName>
        <fullName evidence="1">Chromo domain-containing protein</fullName>
    </recommendedName>
</protein>
<reference evidence="2" key="1">
    <citation type="submission" date="2020-05" db="EMBL/GenBank/DDBJ databases">
        <title>Phylogenomic resolution of chytrid fungi.</title>
        <authorList>
            <person name="Stajich J.E."/>
            <person name="Amses K."/>
            <person name="Simmons R."/>
            <person name="Seto K."/>
            <person name="Myers J."/>
            <person name="Bonds A."/>
            <person name="Quandt C.A."/>
            <person name="Barry K."/>
            <person name="Liu P."/>
            <person name="Grigoriev I."/>
            <person name="Longcore J.E."/>
            <person name="James T.Y."/>
        </authorList>
    </citation>
    <scope>NUCLEOTIDE SEQUENCE</scope>
    <source>
        <strain evidence="2">JEL0318</strain>
    </source>
</reference>
<dbReference type="SUPFAM" id="SSF54160">
    <property type="entry name" value="Chromo domain-like"/>
    <property type="match status" value="1"/>
</dbReference>
<gene>
    <name evidence="2" type="ORF">HK097_006044</name>
</gene>
<dbReference type="CDD" id="cd00024">
    <property type="entry name" value="CD_CSD"/>
    <property type="match status" value="1"/>
</dbReference>
<accession>A0AAD5SG80</accession>
<sequence length="235" mass="26937">MLIESKQGLFKKTLFSLMRLKDTRDWVSLVSQVVANINASPSFATKKSPNEIEENADLHGDVAHLITSNAAKRMKGKGTQCDLKVGDVVRRRNKYTYTNIVKGTKVGFWSQELYEIERVVPNRKWANMASSYKIRNIDDDVVVEGLIPRGELQHIPDPENMERIPERVVRPGAVNEETNEYEVEAILDKKVGKRTRGRSGIIYKILWKGWVKPEWVAKEDMNAPDLISEYERQHG</sequence>